<feature type="transmembrane region" description="Helical" evidence="8">
    <location>
        <begin position="79"/>
        <end position="97"/>
    </location>
</feature>
<evidence type="ECO:0000256" key="6">
    <source>
        <dbReference type="ARBA" id="ARBA00022989"/>
    </source>
</evidence>
<reference evidence="11 12" key="1">
    <citation type="submission" date="2020-01" db="EMBL/GenBank/DDBJ databases">
        <title>Genomic analysis of Aminipila sp. CBA3637.</title>
        <authorList>
            <person name="Kim Y.B."/>
            <person name="Roh S.W."/>
        </authorList>
    </citation>
    <scope>NUCLEOTIDE SEQUENCE [LARGE SCALE GENOMIC DNA]</scope>
    <source>
        <strain evidence="11 12">CBA3637</strain>
    </source>
</reference>
<dbReference type="Pfam" id="PF16916">
    <property type="entry name" value="ZT_dimer"/>
    <property type="match status" value="1"/>
</dbReference>
<evidence type="ECO:0000256" key="1">
    <source>
        <dbReference type="ARBA" id="ARBA00004651"/>
    </source>
</evidence>
<dbReference type="GO" id="GO:0015086">
    <property type="term" value="F:cadmium ion transmembrane transporter activity"/>
    <property type="evidence" value="ECO:0007669"/>
    <property type="project" value="TreeGrafter"/>
</dbReference>
<comment type="subcellular location">
    <subcellularLocation>
        <location evidence="1">Cell membrane</location>
        <topology evidence="1">Multi-pass membrane protein</topology>
    </subcellularLocation>
</comment>
<dbReference type="RefSeq" id="WP_162361569.1">
    <property type="nucleotide sequence ID" value="NZ_CP047591.1"/>
</dbReference>
<protein>
    <submittedName>
        <fullName evidence="11">Cation diffusion facilitator family transporter</fullName>
    </submittedName>
</protein>
<dbReference type="GO" id="GO:0015341">
    <property type="term" value="F:zinc efflux antiporter activity"/>
    <property type="evidence" value="ECO:0007669"/>
    <property type="project" value="TreeGrafter"/>
</dbReference>
<dbReference type="EMBL" id="CP047591">
    <property type="protein sequence ID" value="QHI71795.1"/>
    <property type="molecule type" value="Genomic_DNA"/>
</dbReference>
<evidence type="ECO:0000256" key="4">
    <source>
        <dbReference type="ARBA" id="ARBA00022475"/>
    </source>
</evidence>
<evidence type="ECO:0000256" key="5">
    <source>
        <dbReference type="ARBA" id="ARBA00022692"/>
    </source>
</evidence>
<feature type="transmembrane region" description="Helical" evidence="8">
    <location>
        <begin position="109"/>
        <end position="129"/>
    </location>
</feature>
<dbReference type="FunFam" id="3.30.70.1350:FF:000002">
    <property type="entry name" value="Ferrous-iron efflux pump FieF"/>
    <property type="match status" value="1"/>
</dbReference>
<keyword evidence="4" id="KW-1003">Cell membrane</keyword>
<dbReference type="PANTHER" id="PTHR43840:SF15">
    <property type="entry name" value="MITOCHONDRIAL METAL TRANSPORTER 1-RELATED"/>
    <property type="match status" value="1"/>
</dbReference>
<dbReference type="InterPro" id="IPR058533">
    <property type="entry name" value="Cation_efflux_TM"/>
</dbReference>
<dbReference type="InterPro" id="IPR050291">
    <property type="entry name" value="CDF_Transporter"/>
</dbReference>
<feature type="domain" description="Cation efflux protein transmembrane" evidence="9">
    <location>
        <begin position="12"/>
        <end position="204"/>
    </location>
</feature>
<dbReference type="InterPro" id="IPR002524">
    <property type="entry name" value="Cation_efflux"/>
</dbReference>
<accession>A0A6P1MLD7</accession>
<dbReference type="InterPro" id="IPR027469">
    <property type="entry name" value="Cation_efflux_TMD_sf"/>
</dbReference>
<dbReference type="GO" id="GO:0006882">
    <property type="term" value="P:intracellular zinc ion homeostasis"/>
    <property type="evidence" value="ECO:0007669"/>
    <property type="project" value="TreeGrafter"/>
</dbReference>
<keyword evidence="5 8" id="KW-0812">Transmembrane</keyword>
<keyword evidence="7 8" id="KW-0472">Membrane</keyword>
<feature type="transmembrane region" description="Helical" evidence="8">
    <location>
        <begin position="37"/>
        <end position="58"/>
    </location>
</feature>
<dbReference type="SUPFAM" id="SSF160240">
    <property type="entry name" value="Cation efflux protein cytoplasmic domain-like"/>
    <property type="match status" value="1"/>
</dbReference>
<evidence type="ECO:0000313" key="11">
    <source>
        <dbReference type="EMBL" id="QHI71795.1"/>
    </source>
</evidence>
<dbReference type="InterPro" id="IPR036837">
    <property type="entry name" value="Cation_efflux_CTD_sf"/>
</dbReference>
<keyword evidence="3" id="KW-0813">Transport</keyword>
<evidence type="ECO:0000256" key="2">
    <source>
        <dbReference type="ARBA" id="ARBA00008114"/>
    </source>
</evidence>
<dbReference type="SUPFAM" id="SSF161111">
    <property type="entry name" value="Cation efflux protein transmembrane domain-like"/>
    <property type="match status" value="1"/>
</dbReference>
<feature type="transmembrane region" description="Helical" evidence="8">
    <location>
        <begin position="167"/>
        <end position="190"/>
    </location>
</feature>
<evidence type="ECO:0000256" key="8">
    <source>
        <dbReference type="SAM" id="Phobius"/>
    </source>
</evidence>
<keyword evidence="12" id="KW-1185">Reference proteome</keyword>
<evidence type="ECO:0000313" key="12">
    <source>
        <dbReference type="Proteomes" id="UP000463883"/>
    </source>
</evidence>
<feature type="transmembrane region" description="Helical" evidence="8">
    <location>
        <begin position="12"/>
        <end position="31"/>
    </location>
</feature>
<evidence type="ECO:0000259" key="10">
    <source>
        <dbReference type="Pfam" id="PF16916"/>
    </source>
</evidence>
<comment type="similarity">
    <text evidence="2">Belongs to the cation diffusion facilitator (CDF) transporter (TC 2.A.4) family.</text>
</comment>
<evidence type="ECO:0000259" key="9">
    <source>
        <dbReference type="Pfam" id="PF01545"/>
    </source>
</evidence>
<dbReference type="NCBIfam" id="TIGR01297">
    <property type="entry name" value="CDF"/>
    <property type="match status" value="1"/>
</dbReference>
<dbReference type="PANTHER" id="PTHR43840">
    <property type="entry name" value="MITOCHONDRIAL METAL TRANSPORTER 1-RELATED"/>
    <property type="match status" value="1"/>
</dbReference>
<proteinExistence type="inferred from homology"/>
<sequence length="292" mass="31398">MSKLNRKSKVALLSVLSNTMLIILKIVAGLLSGSVSIISEAIHSSMDLIASVIALFSVSVSSKPADKQHPYGHGKIENISGVIEGLLIFIAAFLIIKESIQKILNPSEISGVSIGIVVMGIASVSNLLVSRALYKVAKQEDSIALEADALHLKTDVYTSLGVAAGLLLIKLTGIAILDPIVAMLVALLIIKEAWALCSDAFGPLLDTCLPDEDEKRIQDIIDNFSNVTGCHSLRTRKSGHYKYIDLHLVVKGEISVAEAHGICDEIEKTIEDQLINTSINIHVEPEEITTED</sequence>
<dbReference type="GO" id="GO:0015093">
    <property type="term" value="F:ferrous iron transmembrane transporter activity"/>
    <property type="evidence" value="ECO:0007669"/>
    <property type="project" value="TreeGrafter"/>
</dbReference>
<dbReference type="InterPro" id="IPR027470">
    <property type="entry name" value="Cation_efflux_CTD"/>
</dbReference>
<dbReference type="GO" id="GO:0005886">
    <property type="term" value="C:plasma membrane"/>
    <property type="evidence" value="ECO:0007669"/>
    <property type="project" value="UniProtKB-SubCell"/>
</dbReference>
<gene>
    <name evidence="11" type="ORF">Ami3637_04790</name>
</gene>
<dbReference type="FunFam" id="1.20.1510.10:FF:000006">
    <property type="entry name" value="Divalent cation efflux transporter"/>
    <property type="match status" value="1"/>
</dbReference>
<feature type="domain" description="Cation efflux protein cytoplasmic" evidence="10">
    <location>
        <begin position="209"/>
        <end position="286"/>
    </location>
</feature>
<dbReference type="Pfam" id="PF01545">
    <property type="entry name" value="Cation_efflux"/>
    <property type="match status" value="1"/>
</dbReference>
<keyword evidence="6 8" id="KW-1133">Transmembrane helix</keyword>
<organism evidence="11 12">
    <name type="scientific">Aminipila terrae</name>
    <dbReference type="NCBI Taxonomy" id="2697030"/>
    <lineage>
        <taxon>Bacteria</taxon>
        <taxon>Bacillati</taxon>
        <taxon>Bacillota</taxon>
        <taxon>Clostridia</taxon>
        <taxon>Peptostreptococcales</taxon>
        <taxon>Anaerovoracaceae</taxon>
        <taxon>Aminipila</taxon>
    </lineage>
</organism>
<evidence type="ECO:0000256" key="3">
    <source>
        <dbReference type="ARBA" id="ARBA00022448"/>
    </source>
</evidence>
<dbReference type="Gene3D" id="3.30.70.1350">
    <property type="entry name" value="Cation efflux protein, cytoplasmic domain"/>
    <property type="match status" value="1"/>
</dbReference>
<dbReference type="AlphaFoldDB" id="A0A6P1MLD7"/>
<evidence type="ECO:0000256" key="7">
    <source>
        <dbReference type="ARBA" id="ARBA00023136"/>
    </source>
</evidence>
<dbReference type="Proteomes" id="UP000463883">
    <property type="component" value="Chromosome"/>
</dbReference>
<dbReference type="Gene3D" id="1.20.1510.10">
    <property type="entry name" value="Cation efflux protein transmembrane domain"/>
    <property type="match status" value="1"/>
</dbReference>
<name>A0A6P1MLD7_9FIRM</name>
<dbReference type="KEGG" id="amic:Ami3637_04790"/>